<comment type="subcellular location">
    <subcellularLocation>
        <location evidence="1">Cell membrane</location>
        <topology evidence="1">Multi-pass membrane protein</topology>
    </subcellularLocation>
</comment>
<feature type="transmembrane region" description="Helical" evidence="7">
    <location>
        <begin position="375"/>
        <end position="394"/>
    </location>
</feature>
<evidence type="ECO:0000256" key="1">
    <source>
        <dbReference type="ARBA" id="ARBA00004651"/>
    </source>
</evidence>
<feature type="transmembrane region" description="Helical" evidence="7">
    <location>
        <begin position="169"/>
        <end position="190"/>
    </location>
</feature>
<dbReference type="AlphaFoldDB" id="A0A366EBE3"/>
<gene>
    <name evidence="9" type="ORF">DES48_10366</name>
</gene>
<reference evidence="9 10" key="1">
    <citation type="submission" date="2018-06" db="EMBL/GenBank/DDBJ databases">
        <title>Genomic Encyclopedia of Type Strains, Phase IV (KMG-IV): sequencing the most valuable type-strain genomes for metagenomic binning, comparative biology and taxonomic classification.</title>
        <authorList>
            <person name="Goeker M."/>
        </authorList>
    </citation>
    <scope>NUCLEOTIDE SEQUENCE [LARGE SCALE GENOMIC DNA]</scope>
    <source>
        <strain evidence="9 10">DSM 15140</strain>
    </source>
</reference>
<evidence type="ECO:0000256" key="7">
    <source>
        <dbReference type="SAM" id="Phobius"/>
    </source>
</evidence>
<keyword evidence="3" id="KW-1003">Cell membrane</keyword>
<accession>A0A366EBE3</accession>
<dbReference type="CDD" id="cd06173">
    <property type="entry name" value="MFS_MefA_like"/>
    <property type="match status" value="1"/>
</dbReference>
<dbReference type="OrthoDB" id="2287060at2"/>
<evidence type="ECO:0000256" key="3">
    <source>
        <dbReference type="ARBA" id="ARBA00022475"/>
    </source>
</evidence>
<evidence type="ECO:0000259" key="8">
    <source>
        <dbReference type="PROSITE" id="PS50850"/>
    </source>
</evidence>
<dbReference type="Proteomes" id="UP000252254">
    <property type="component" value="Unassembled WGS sequence"/>
</dbReference>
<dbReference type="SUPFAM" id="SSF103473">
    <property type="entry name" value="MFS general substrate transporter"/>
    <property type="match status" value="1"/>
</dbReference>
<evidence type="ECO:0000256" key="5">
    <source>
        <dbReference type="ARBA" id="ARBA00022989"/>
    </source>
</evidence>
<proteinExistence type="predicted"/>
<dbReference type="InterPro" id="IPR020846">
    <property type="entry name" value="MFS_dom"/>
</dbReference>
<dbReference type="EMBL" id="QNRI01000003">
    <property type="protein sequence ID" value="RBO99740.1"/>
    <property type="molecule type" value="Genomic_DNA"/>
</dbReference>
<dbReference type="PANTHER" id="PTHR23513">
    <property type="entry name" value="INTEGRAL MEMBRANE EFFLUX PROTEIN-RELATED"/>
    <property type="match status" value="1"/>
</dbReference>
<sequence>MYLLWKNRNFLFLFLGRLVTNVGDSIYYVAAMWLVYDLGGSAFYSGLAGFLTLLPVALRFLTGPFVDRWNIRTTLITTQLLQCGLILIIPFAYYFNILSVELILLIMPVVSFIEQFAYPAQTKALPTILTKKELLKGNSLFSVAYQGVDLIFNSVSGILVAIVGAVSLFLVDSVTFAVATLLFALIKLPAVNREKPQSKQTVKQATASYFHSLKEGITIVFRSLFATFLLAAIFANFAIGAAQAVLPAFADMQGGAYLYGLYLTAMSGGALIGALSSSWFGRFAVGKLAIICFFIGGGLWVLAPFIPNQILGIVLFGSAWVPVGATNVMFASVSQTVIPHHLLGRVNAVSGSMSVIAMPVGSLVGGALASTISPMIIFSITGSGLLIVALVWLVHPVLRTLPKTDSIDAATFRLEIDQQQHSLN</sequence>
<evidence type="ECO:0000256" key="4">
    <source>
        <dbReference type="ARBA" id="ARBA00022692"/>
    </source>
</evidence>
<dbReference type="InterPro" id="IPR036259">
    <property type="entry name" value="MFS_trans_sf"/>
</dbReference>
<dbReference type="PANTHER" id="PTHR23513:SF6">
    <property type="entry name" value="MAJOR FACILITATOR SUPERFAMILY ASSOCIATED DOMAIN-CONTAINING PROTEIN"/>
    <property type="match status" value="1"/>
</dbReference>
<dbReference type="RefSeq" id="WP_079707794.1">
    <property type="nucleotide sequence ID" value="NZ_BAABQN010000011.1"/>
</dbReference>
<protein>
    <submittedName>
        <fullName evidence="9">Transmembrane secretion effector</fullName>
    </submittedName>
</protein>
<keyword evidence="4 7" id="KW-0812">Transmembrane</keyword>
<dbReference type="PROSITE" id="PS50850">
    <property type="entry name" value="MFS"/>
    <property type="match status" value="1"/>
</dbReference>
<feature type="transmembrane region" description="Helical" evidence="7">
    <location>
        <begin position="12"/>
        <end position="36"/>
    </location>
</feature>
<keyword evidence="5 7" id="KW-1133">Transmembrane helix</keyword>
<feature type="transmembrane region" description="Helical" evidence="7">
    <location>
        <begin position="346"/>
        <end position="369"/>
    </location>
</feature>
<feature type="transmembrane region" description="Helical" evidence="7">
    <location>
        <begin position="256"/>
        <end position="276"/>
    </location>
</feature>
<feature type="domain" description="Major facilitator superfamily (MFS) profile" evidence="8">
    <location>
        <begin position="200"/>
        <end position="424"/>
    </location>
</feature>
<feature type="transmembrane region" description="Helical" evidence="7">
    <location>
        <begin position="42"/>
        <end position="61"/>
    </location>
</feature>
<comment type="caution">
    <text evidence="9">The sequence shown here is derived from an EMBL/GenBank/DDBJ whole genome shotgun (WGS) entry which is preliminary data.</text>
</comment>
<keyword evidence="10" id="KW-1185">Reference proteome</keyword>
<dbReference type="InterPro" id="IPR010290">
    <property type="entry name" value="TM_effector"/>
</dbReference>
<feature type="transmembrane region" description="Helical" evidence="7">
    <location>
        <begin position="224"/>
        <end position="250"/>
    </location>
</feature>
<dbReference type="Pfam" id="PF05977">
    <property type="entry name" value="MFS_3"/>
    <property type="match status" value="1"/>
</dbReference>
<dbReference type="STRING" id="200904.GCA_900168775_03321"/>
<evidence type="ECO:0000256" key="2">
    <source>
        <dbReference type="ARBA" id="ARBA00022448"/>
    </source>
</evidence>
<evidence type="ECO:0000256" key="6">
    <source>
        <dbReference type="ARBA" id="ARBA00023136"/>
    </source>
</evidence>
<dbReference type="GO" id="GO:0005886">
    <property type="term" value="C:plasma membrane"/>
    <property type="evidence" value="ECO:0007669"/>
    <property type="project" value="UniProtKB-SubCell"/>
</dbReference>
<dbReference type="GO" id="GO:0022857">
    <property type="term" value="F:transmembrane transporter activity"/>
    <property type="evidence" value="ECO:0007669"/>
    <property type="project" value="InterPro"/>
</dbReference>
<evidence type="ECO:0000313" key="10">
    <source>
        <dbReference type="Proteomes" id="UP000252254"/>
    </source>
</evidence>
<keyword evidence="6 7" id="KW-0472">Membrane</keyword>
<dbReference type="Gene3D" id="1.20.1250.20">
    <property type="entry name" value="MFS general substrate transporter like domains"/>
    <property type="match status" value="1"/>
</dbReference>
<organism evidence="9 10">
    <name type="scientific">Paraliobacillus ryukyuensis</name>
    <dbReference type="NCBI Taxonomy" id="200904"/>
    <lineage>
        <taxon>Bacteria</taxon>
        <taxon>Bacillati</taxon>
        <taxon>Bacillota</taxon>
        <taxon>Bacilli</taxon>
        <taxon>Bacillales</taxon>
        <taxon>Bacillaceae</taxon>
        <taxon>Paraliobacillus</taxon>
    </lineage>
</organism>
<feature type="transmembrane region" description="Helical" evidence="7">
    <location>
        <begin position="73"/>
        <end position="96"/>
    </location>
</feature>
<feature type="transmembrane region" description="Helical" evidence="7">
    <location>
        <begin position="312"/>
        <end position="334"/>
    </location>
</feature>
<keyword evidence="2" id="KW-0813">Transport</keyword>
<feature type="transmembrane region" description="Helical" evidence="7">
    <location>
        <begin position="288"/>
        <end position="306"/>
    </location>
</feature>
<evidence type="ECO:0000313" key="9">
    <source>
        <dbReference type="EMBL" id="RBO99740.1"/>
    </source>
</evidence>
<name>A0A366EBE3_9BACI</name>